<dbReference type="Gene3D" id="3.40.50.300">
    <property type="entry name" value="P-loop containing nucleotide triphosphate hydrolases"/>
    <property type="match status" value="1"/>
</dbReference>
<dbReference type="InterPro" id="IPR011990">
    <property type="entry name" value="TPR-like_helical_dom_sf"/>
</dbReference>
<feature type="domain" description="NB-ARC" evidence="1">
    <location>
        <begin position="385"/>
        <end position="530"/>
    </location>
</feature>
<dbReference type="Gene3D" id="1.25.40.10">
    <property type="entry name" value="Tetratricopeptide repeat domain"/>
    <property type="match status" value="1"/>
</dbReference>
<accession>A0A1N7F082</accession>
<evidence type="ECO:0000313" key="2">
    <source>
        <dbReference type="EMBL" id="SIR93730.1"/>
    </source>
</evidence>
<protein>
    <submittedName>
        <fullName evidence="2">NB-ARC domain-containing protein</fullName>
    </submittedName>
</protein>
<dbReference type="Pfam" id="PF00931">
    <property type="entry name" value="NB-ARC"/>
    <property type="match status" value="1"/>
</dbReference>
<dbReference type="OrthoDB" id="9812579at2"/>
<sequence length="929" mass="103416">MLVGWRVPAICGRGSRGDRGAGAAGMPMTALAGANGHPDQVIPFEGKTAGALAAASGGMQLTTEFLPIARMLERANRAKEDSDTSYFFDLLYVGESLIKLLTLELLAALQDDRQQHRYSLEYRLVRANSIGEWADVLDEALTGPASQLLVPAARDSQRALSVQLGPSEYGWQRDAVNLLNEACRCVDSTVTESSRQKITFRQWVRQFVWLRNRTRGHGAPRASTLSKVCPKLEASLMLIIGSAPAFSRSWAYVRRNLSGKYRVSGFGGDRSAFSKLTKESNHGLSDGTYIYQNGYRPVRLLFTDPDLTDFFLPNGNFQKLTFEVLSYVSDERRSEDGSKYVLPVQAQPVSETTARPQLDVIGNSFSNMPPRRSSYVRRGELERELADLLRDSRHPVVTLHGRGGVGKTSLALEVLHGLADENNFFAIIWFSARDIDLLPEGPRVVKADVVSTEDVAKDFAQLMVPEKPLKLTEAQKYLTDCLSGEDGDGPFLFVLDNFETIREQAELYSYLSNAVRLPNKVLITTRSRDFKADYPVEVGGMTRSEFSVLVSEVSARLNISNLIDSSFKEDLFEESDGHPYIAKVLLGEVASMGKKASLKRVIAGKDAMLDALFDRSFAALSPAGQRVFLTLCSWRSLVPRIGLEAVLLRPGNERLDIERALTELQQLSLVETTFEEATKADYLSVPLAAALFGRKKLVTSPLKIAIEADLELIRGFGATSTIDLARGLGPRVDRLVLAIASREGKIGDLSQEFAVIEYIASSYPPAWLNLADLYQDLGYPNQKVITAINRYLEARPGDQEAWKRLIQRYRTSGDPVAEMHARLQLAEIARPPYRDLSESASRLNRLLSRKEIDLNADERRLIIQSFRRLMEVRADEADATDLSRLAWLCMYDQDADAANHWVVEGLEREPGNQHCESLRRRLGDSLGKH</sequence>
<keyword evidence="3" id="KW-1185">Reference proteome</keyword>
<dbReference type="RefSeq" id="WP_139338181.1">
    <property type="nucleotide sequence ID" value="NZ_FTNF01000029.1"/>
</dbReference>
<gene>
    <name evidence="2" type="ORF">SAMN05444858_12919</name>
</gene>
<organism evidence="2 3">
    <name type="scientific">Micromonospora avicenniae</name>
    <dbReference type="NCBI Taxonomy" id="1198245"/>
    <lineage>
        <taxon>Bacteria</taxon>
        <taxon>Bacillati</taxon>
        <taxon>Actinomycetota</taxon>
        <taxon>Actinomycetes</taxon>
        <taxon>Micromonosporales</taxon>
        <taxon>Micromonosporaceae</taxon>
        <taxon>Micromonospora</taxon>
    </lineage>
</organism>
<dbReference type="InterPro" id="IPR002182">
    <property type="entry name" value="NB-ARC"/>
</dbReference>
<proteinExistence type="predicted"/>
<dbReference type="AlphaFoldDB" id="A0A1N7F082"/>
<name>A0A1N7F082_9ACTN</name>
<dbReference type="GO" id="GO:0043531">
    <property type="term" value="F:ADP binding"/>
    <property type="evidence" value="ECO:0007669"/>
    <property type="project" value="InterPro"/>
</dbReference>
<dbReference type="SUPFAM" id="SSF52540">
    <property type="entry name" value="P-loop containing nucleoside triphosphate hydrolases"/>
    <property type="match status" value="1"/>
</dbReference>
<dbReference type="STRING" id="1198245.SAMN05444858_12919"/>
<reference evidence="2 3" key="1">
    <citation type="submission" date="2017-01" db="EMBL/GenBank/DDBJ databases">
        <authorList>
            <person name="Mah S.A."/>
            <person name="Swanson W.J."/>
            <person name="Moy G.W."/>
            <person name="Vacquier V.D."/>
        </authorList>
    </citation>
    <scope>NUCLEOTIDE SEQUENCE [LARGE SCALE GENOMIC DNA]</scope>
    <source>
        <strain evidence="2 3">DSM 45758</strain>
    </source>
</reference>
<dbReference type="Proteomes" id="UP000186004">
    <property type="component" value="Unassembled WGS sequence"/>
</dbReference>
<dbReference type="InterPro" id="IPR027417">
    <property type="entry name" value="P-loop_NTPase"/>
</dbReference>
<evidence type="ECO:0000313" key="3">
    <source>
        <dbReference type="Proteomes" id="UP000186004"/>
    </source>
</evidence>
<evidence type="ECO:0000259" key="1">
    <source>
        <dbReference type="Pfam" id="PF00931"/>
    </source>
</evidence>
<dbReference type="EMBL" id="FTNF01000029">
    <property type="protein sequence ID" value="SIR93730.1"/>
    <property type="molecule type" value="Genomic_DNA"/>
</dbReference>